<evidence type="ECO:0000259" key="1">
    <source>
        <dbReference type="Pfam" id="PF13701"/>
    </source>
</evidence>
<reference evidence="2" key="2">
    <citation type="submission" date="2005-06" db="EMBL/GenBank/DDBJ databases">
        <title>Sequencing of the draft genome and assembly of Crocosphaera watsonii WH 8501.</title>
        <authorList>
            <consortium name="US DOE Joint Genome Institute (JGI-PGF)"/>
            <person name="Copeland A."/>
            <person name="Lucas S."/>
            <person name="Lapidus A."/>
            <person name="Barry K."/>
            <person name="Detter C."/>
            <person name="Glavina T."/>
            <person name="Hammon N."/>
            <person name="Israni S."/>
            <person name="Pitluck S."/>
            <person name="Richardson P."/>
        </authorList>
    </citation>
    <scope>NUCLEOTIDE SEQUENCE [LARGE SCALE GENOMIC DNA]</scope>
    <source>
        <strain evidence="2">WH 8501</strain>
    </source>
</reference>
<feature type="domain" description="Transposase DDE" evidence="1">
    <location>
        <begin position="134"/>
        <end position="318"/>
    </location>
</feature>
<evidence type="ECO:0000313" key="3">
    <source>
        <dbReference type="Proteomes" id="UP000003922"/>
    </source>
</evidence>
<sequence>MSPSHPRTPRQVINFSKQKGKEIIANFDGGLITSDAGIVWIAELDKKLGITEKFGNCFQDHRHQSYVDHSVHELLAQRLYGIILGYEDVNDHDKLRHDPALKIALEKLNELEDKKGWLAGKSTINRLEYCPALSIILDMDVTDDQVHGNQEGAFFNSYYHGVCYAPLYIFCGHHLLVAKLRSSNVDPADRALDELQRIIGLIREKWSETHILVRGDSAYAREEIFYFCENQPLVDYVIAMGTNGVLKLRADDVIEKAKHEYEKKLAPITELMDSLFQKKEDLEEVKKLVPISTWYRSIRYKTGKSWSCQRRVVTKVFMEVMA</sequence>
<keyword evidence="3" id="KW-1185">Reference proteome</keyword>
<dbReference type="EMBL" id="AADV02000051">
    <property type="protein sequence ID" value="EAM49814.1"/>
    <property type="molecule type" value="Genomic_DNA"/>
</dbReference>
<feature type="domain" description="Transposase DDE" evidence="1">
    <location>
        <begin position="16"/>
        <end position="132"/>
    </location>
</feature>
<dbReference type="AlphaFoldDB" id="Q4C0Y2"/>
<dbReference type="Pfam" id="PF13701">
    <property type="entry name" value="DDE_Tnp_1_4"/>
    <property type="match status" value="2"/>
</dbReference>
<accession>Q4C0Y2</accession>
<dbReference type="KEGG" id="cwa:CwatDRAFT_2666"/>
<protein>
    <submittedName>
        <fullName evidence="2">Transposase, IS4</fullName>
    </submittedName>
</protein>
<comment type="caution">
    <text evidence="2">The sequence shown here is derived from an EMBL/GenBank/DDBJ whole genome shotgun (WGS) entry which is preliminary data.</text>
</comment>
<dbReference type="InterPro" id="IPR025668">
    <property type="entry name" value="Tnp_DDE_dom"/>
</dbReference>
<evidence type="ECO:0000313" key="2">
    <source>
        <dbReference type="EMBL" id="EAM49814.1"/>
    </source>
</evidence>
<organism evidence="2 3">
    <name type="scientific">Crocosphaera watsonii WH 8501</name>
    <dbReference type="NCBI Taxonomy" id="165597"/>
    <lineage>
        <taxon>Bacteria</taxon>
        <taxon>Bacillati</taxon>
        <taxon>Cyanobacteriota</taxon>
        <taxon>Cyanophyceae</taxon>
        <taxon>Oscillatoriophycideae</taxon>
        <taxon>Chroococcales</taxon>
        <taxon>Aphanothecaceae</taxon>
        <taxon>Crocosphaera</taxon>
    </lineage>
</organism>
<reference evidence="2" key="1">
    <citation type="submission" date="2004-02" db="EMBL/GenBank/DDBJ databases">
        <authorList>
            <consortium name="DOE Joint Genome Institute"/>
        </authorList>
    </citation>
    <scope>NUCLEOTIDE SEQUENCE [LARGE SCALE GENOMIC DNA]</scope>
    <source>
        <strain evidence="2">WH 8501</strain>
    </source>
</reference>
<proteinExistence type="predicted"/>
<name>Q4C0Y2_CROWT</name>
<reference evidence="2" key="3">
    <citation type="submission" date="2016-12" db="EMBL/GenBank/DDBJ databases">
        <title>Annotation of the draft genome assembly of Crocosphaera watsonii WH 8501.</title>
        <authorList>
            <consortium name="US DOE Joint Genome Institute (JGI-ORNL)"/>
            <person name="Larimer F."/>
            <person name="Land M."/>
        </authorList>
    </citation>
    <scope>NUCLEOTIDE SEQUENCE</scope>
    <source>
        <strain evidence="2">WH 8501</strain>
    </source>
</reference>
<gene>
    <name evidence="2" type="ORF">CwatDRAFT_2666</name>
</gene>
<dbReference type="Proteomes" id="UP000003922">
    <property type="component" value="Unassembled WGS sequence"/>
</dbReference>